<keyword evidence="2" id="KW-1185">Reference proteome</keyword>
<protein>
    <submittedName>
        <fullName evidence="1">Uncharacterized protein</fullName>
    </submittedName>
</protein>
<gene>
    <name evidence="1" type="ORF">VIN01S_15370</name>
</gene>
<evidence type="ECO:0000313" key="1">
    <source>
        <dbReference type="EMBL" id="GEA50733.1"/>
    </source>
</evidence>
<proteinExistence type="predicted"/>
<dbReference type="RefSeq" id="WP_141345089.1">
    <property type="nucleotide sequence ID" value="NZ_BJLF01000006.1"/>
</dbReference>
<dbReference type="OrthoDB" id="5878428at2"/>
<evidence type="ECO:0000313" key="2">
    <source>
        <dbReference type="Proteomes" id="UP000318717"/>
    </source>
</evidence>
<sequence length="123" mass="14078">MNRVYRISGLSSLMLASALVWEVMAFEVIANEQRVLTCKLNATPDYFLYYSSQLVFGSDDFALLQNFQGRVSTHIELATGKMTRTTFIGQPFNAHIQTLQGECFEARQIIFNWLELQQSLSTR</sequence>
<organism evidence="1 2">
    <name type="scientific">Vibrio inusitatus NBRC 102082</name>
    <dbReference type="NCBI Taxonomy" id="1219070"/>
    <lineage>
        <taxon>Bacteria</taxon>
        <taxon>Pseudomonadati</taxon>
        <taxon>Pseudomonadota</taxon>
        <taxon>Gammaproteobacteria</taxon>
        <taxon>Vibrionales</taxon>
        <taxon>Vibrionaceae</taxon>
        <taxon>Vibrio</taxon>
    </lineage>
</organism>
<dbReference type="Proteomes" id="UP000318717">
    <property type="component" value="Unassembled WGS sequence"/>
</dbReference>
<accession>A0A4Y3HU99</accession>
<reference evidence="1 2" key="1">
    <citation type="submission" date="2019-06" db="EMBL/GenBank/DDBJ databases">
        <title>Whole genome shotgun sequence of Vibrio inusitatus NBRC 102082.</title>
        <authorList>
            <person name="Hosoyama A."/>
            <person name="Uohara A."/>
            <person name="Ohji S."/>
            <person name="Ichikawa N."/>
        </authorList>
    </citation>
    <scope>NUCLEOTIDE SEQUENCE [LARGE SCALE GENOMIC DNA]</scope>
    <source>
        <strain evidence="1 2">NBRC 102082</strain>
    </source>
</reference>
<name>A0A4Y3HU99_9VIBR</name>
<dbReference type="AlphaFoldDB" id="A0A4Y3HU99"/>
<comment type="caution">
    <text evidence="1">The sequence shown here is derived from an EMBL/GenBank/DDBJ whole genome shotgun (WGS) entry which is preliminary data.</text>
</comment>
<dbReference type="EMBL" id="BJLF01000006">
    <property type="protein sequence ID" value="GEA50733.1"/>
    <property type="molecule type" value="Genomic_DNA"/>
</dbReference>